<name>A0A7V8NSI9_9BACT</name>
<comment type="caution">
    <text evidence="1">The sequence shown here is derived from an EMBL/GenBank/DDBJ whole genome shotgun (WGS) entry which is preliminary data.</text>
</comment>
<gene>
    <name evidence="1" type="ORF">HRJ53_16985</name>
</gene>
<dbReference type="EMBL" id="JACDQQ010001629">
    <property type="protein sequence ID" value="MBA0086678.1"/>
    <property type="molecule type" value="Genomic_DNA"/>
</dbReference>
<dbReference type="Proteomes" id="UP000567293">
    <property type="component" value="Unassembled WGS sequence"/>
</dbReference>
<sequence>MDEVLRDVLRQCVEQGMQPPLILCVVSPNGSVMVMRTDGEHPEILTEHTEGAGFSTPINCMVVDRAGAAAHITIEPSGATAFH</sequence>
<keyword evidence="2" id="KW-1185">Reference proteome</keyword>
<evidence type="ECO:0000313" key="2">
    <source>
        <dbReference type="Proteomes" id="UP000567293"/>
    </source>
</evidence>
<proteinExistence type="predicted"/>
<accession>A0A7V8NSI9</accession>
<protein>
    <submittedName>
        <fullName evidence="1">Uncharacterized protein</fullName>
    </submittedName>
</protein>
<organism evidence="1 2">
    <name type="scientific">Candidatus Acidiferrum panamense</name>
    <dbReference type="NCBI Taxonomy" id="2741543"/>
    <lineage>
        <taxon>Bacteria</taxon>
        <taxon>Pseudomonadati</taxon>
        <taxon>Acidobacteriota</taxon>
        <taxon>Terriglobia</taxon>
        <taxon>Candidatus Acidiferrales</taxon>
        <taxon>Candidatus Acidiferrum</taxon>
    </lineage>
</organism>
<reference evidence="1" key="1">
    <citation type="submission" date="2020-06" db="EMBL/GenBank/DDBJ databases">
        <title>Legume-microbial interactions unlock mineral nutrients during tropical forest succession.</title>
        <authorList>
            <person name="Epihov D.Z."/>
        </authorList>
    </citation>
    <scope>NUCLEOTIDE SEQUENCE [LARGE SCALE GENOMIC DNA]</scope>
    <source>
        <strain evidence="1">Pan2503</strain>
    </source>
</reference>
<evidence type="ECO:0000313" key="1">
    <source>
        <dbReference type="EMBL" id="MBA0086678.1"/>
    </source>
</evidence>
<dbReference type="AlphaFoldDB" id="A0A7V8NSI9"/>